<evidence type="ECO:0000313" key="2">
    <source>
        <dbReference type="Proteomes" id="UP000216189"/>
    </source>
</evidence>
<protein>
    <recommendedName>
        <fullName evidence="3">Lipoprotein</fullName>
    </recommendedName>
</protein>
<dbReference type="RefSeq" id="WP_094448125.1">
    <property type="nucleotide sequence ID" value="NZ_CP091798.1"/>
</dbReference>
<name>A0ABX4EK23_SEGBR</name>
<organism evidence="1 2">
    <name type="scientific">Segatella bryantii</name>
    <name type="common">Prevotella bryantii</name>
    <dbReference type="NCBI Taxonomy" id="77095"/>
    <lineage>
        <taxon>Bacteria</taxon>
        <taxon>Pseudomonadati</taxon>
        <taxon>Bacteroidota</taxon>
        <taxon>Bacteroidia</taxon>
        <taxon>Bacteroidales</taxon>
        <taxon>Prevotellaceae</taxon>
        <taxon>Segatella</taxon>
    </lineage>
</organism>
<evidence type="ECO:0000313" key="1">
    <source>
        <dbReference type="EMBL" id="OYP56326.1"/>
    </source>
</evidence>
<dbReference type="GeneID" id="72480414"/>
<dbReference type="EMBL" id="NPJF01000023">
    <property type="protein sequence ID" value="OYP56326.1"/>
    <property type="molecule type" value="Genomic_DNA"/>
</dbReference>
<dbReference type="PROSITE" id="PS51257">
    <property type="entry name" value="PROKAR_LIPOPROTEIN"/>
    <property type="match status" value="1"/>
</dbReference>
<keyword evidence="2" id="KW-1185">Reference proteome</keyword>
<reference evidence="1 2" key="1">
    <citation type="submission" date="2017-08" db="EMBL/GenBank/DDBJ databases">
        <title>Comparative genomics of non-oral Prevotella species.</title>
        <authorList>
            <person name="Accetto T."/>
            <person name="Nograsek B."/>
            <person name="Avgustin G."/>
        </authorList>
    </citation>
    <scope>NUCLEOTIDE SEQUENCE [LARGE SCALE GENOMIC DNA]</scope>
    <source>
        <strain evidence="1 2">TC1-1</strain>
    </source>
</reference>
<accession>A0ABX4EK23</accession>
<proteinExistence type="predicted"/>
<evidence type="ECO:0008006" key="3">
    <source>
        <dbReference type="Google" id="ProtNLM"/>
    </source>
</evidence>
<gene>
    <name evidence="1" type="ORF">CIK91_03125</name>
</gene>
<comment type="caution">
    <text evidence="1">The sequence shown here is derived from an EMBL/GenBank/DDBJ whole genome shotgun (WGS) entry which is preliminary data.</text>
</comment>
<sequence length="201" mass="23160">MKQLKSYRVWIVLGLLALTIVGCDNYTDEWYLGNRHGYYDDDDDVSDDMLAMAEYIEGQWSGTLIAKYTEGGIAYADSFYVDYTFQRSKNQASGIGTEYTFTLAEEPYKTRKFTWYINQDGHVYIDFADHVSMVIYYDDFRLDRSRFWGTMTAIKGVQEYDEFDLTYQSAHAKSNRQGNGRSYGGKANTVMVKGVAMSKTK</sequence>
<dbReference type="Proteomes" id="UP000216189">
    <property type="component" value="Unassembled WGS sequence"/>
</dbReference>